<keyword evidence="6" id="KW-1185">Reference proteome</keyword>
<dbReference type="KEGG" id="hsd:SD1D_0227"/>
<evidence type="ECO:0000259" key="4">
    <source>
        <dbReference type="Pfam" id="PF01048"/>
    </source>
</evidence>
<organism evidence="5 6">
    <name type="scientific">Herbinix luporum</name>
    <dbReference type="NCBI Taxonomy" id="1679721"/>
    <lineage>
        <taxon>Bacteria</taxon>
        <taxon>Bacillati</taxon>
        <taxon>Bacillota</taxon>
        <taxon>Clostridia</taxon>
        <taxon>Lachnospirales</taxon>
        <taxon>Lachnospiraceae</taxon>
        <taxon>Herbinix</taxon>
    </lineage>
</organism>
<proteinExistence type="predicted"/>
<comment type="catalytic activity">
    <reaction evidence="3">
        <text>uridine + phosphate = alpha-D-ribose 1-phosphate + uracil</text>
        <dbReference type="Rhea" id="RHEA:24388"/>
        <dbReference type="ChEBI" id="CHEBI:16704"/>
        <dbReference type="ChEBI" id="CHEBI:17568"/>
        <dbReference type="ChEBI" id="CHEBI:43474"/>
        <dbReference type="ChEBI" id="CHEBI:57720"/>
        <dbReference type="EC" id="2.4.2.3"/>
    </reaction>
</comment>
<evidence type="ECO:0000256" key="1">
    <source>
        <dbReference type="ARBA" id="ARBA00011888"/>
    </source>
</evidence>
<dbReference type="InterPro" id="IPR035994">
    <property type="entry name" value="Nucleoside_phosphorylase_sf"/>
</dbReference>
<evidence type="ECO:0000313" key="5">
    <source>
        <dbReference type="EMBL" id="CUH91780.1"/>
    </source>
</evidence>
<evidence type="ECO:0000256" key="3">
    <source>
        <dbReference type="ARBA" id="ARBA00048447"/>
    </source>
</evidence>
<feature type="domain" description="Nucleoside phosphorylase" evidence="4">
    <location>
        <begin position="43"/>
        <end position="220"/>
    </location>
</feature>
<reference evidence="6" key="1">
    <citation type="submission" date="2015-09" db="EMBL/GenBank/DDBJ databases">
        <authorList>
            <person name="Wibberg D."/>
        </authorList>
    </citation>
    <scope>NUCLEOTIDE SEQUENCE [LARGE SCALE GENOMIC DNA]</scope>
    <source>
        <strain evidence="6">SD1D</strain>
    </source>
</reference>
<dbReference type="EC" id="2.4.2.3" evidence="1"/>
<dbReference type="GO" id="GO:0005829">
    <property type="term" value="C:cytosol"/>
    <property type="evidence" value="ECO:0007669"/>
    <property type="project" value="TreeGrafter"/>
</dbReference>
<evidence type="ECO:0000313" key="6">
    <source>
        <dbReference type="Proteomes" id="UP000196053"/>
    </source>
</evidence>
<dbReference type="GO" id="GO:0004850">
    <property type="term" value="F:uridine phosphorylase activity"/>
    <property type="evidence" value="ECO:0007669"/>
    <property type="project" value="UniProtKB-EC"/>
</dbReference>
<dbReference type="PANTHER" id="PTHR43691">
    <property type="entry name" value="URIDINE PHOSPHORYLASE"/>
    <property type="match status" value="1"/>
</dbReference>
<name>A0A0K8J2T3_9FIRM</name>
<dbReference type="GO" id="GO:0006152">
    <property type="term" value="P:purine nucleoside catabolic process"/>
    <property type="evidence" value="ECO:0007669"/>
    <property type="project" value="TreeGrafter"/>
</dbReference>
<protein>
    <recommendedName>
        <fullName evidence="2">Uridine phosphorylase</fullName>
        <ecNumber evidence="1">2.4.2.3</ecNumber>
    </recommendedName>
</protein>
<dbReference type="SUPFAM" id="SSF53167">
    <property type="entry name" value="Purine and uridine phosphorylases"/>
    <property type="match status" value="1"/>
</dbReference>
<dbReference type="GO" id="GO:0004731">
    <property type="term" value="F:purine-nucleoside phosphorylase activity"/>
    <property type="evidence" value="ECO:0007669"/>
    <property type="project" value="TreeGrafter"/>
</dbReference>
<dbReference type="Gene3D" id="3.40.50.1580">
    <property type="entry name" value="Nucleoside phosphorylase domain"/>
    <property type="match status" value="1"/>
</dbReference>
<dbReference type="AlphaFoldDB" id="A0A0K8J2T3"/>
<dbReference type="PANTHER" id="PTHR43691:SF11">
    <property type="entry name" value="FI09636P-RELATED"/>
    <property type="match status" value="1"/>
</dbReference>
<accession>A0A0K8J2T3</accession>
<dbReference type="Proteomes" id="UP000196053">
    <property type="component" value="Chromosome I"/>
</dbReference>
<dbReference type="OrthoDB" id="7945729at2"/>
<evidence type="ECO:0000256" key="2">
    <source>
        <dbReference type="ARBA" id="ARBA00021980"/>
    </source>
</evidence>
<dbReference type="Pfam" id="PF01048">
    <property type="entry name" value="PNP_UDP_1"/>
    <property type="match status" value="1"/>
</dbReference>
<sequence length="256" mass="28242">MLKESIFPILEFDSNKQAKLQPSSIIQKTPVPNACVITFFKEVINKKLESGELEQIGTSPSETVDIPIYETKYNGCHVGLVGGFVGAAGSAALLEELIASGFNKFIVCGGAGVLKKDIQVGHLVLPYSAIRDEGVSYHYIEPSREIECNPDAIMAIERILNQEKIPFIKAKTWTTDAIFRETEAKIAKRVAEGCVTVEMEAAAFFAVSKFRNVLLGQILYGGDDLSGIEWNNRSWISREKIRTNLVDLCLKIAVEL</sequence>
<dbReference type="InterPro" id="IPR000845">
    <property type="entry name" value="Nucleoside_phosphorylase_d"/>
</dbReference>
<dbReference type="EMBL" id="LN879430">
    <property type="protein sequence ID" value="CUH91780.1"/>
    <property type="molecule type" value="Genomic_DNA"/>
</dbReference>
<dbReference type="CDD" id="cd09007">
    <property type="entry name" value="NP-I_spr0068"/>
    <property type="match status" value="1"/>
</dbReference>
<gene>
    <name evidence="5" type="ORF">SD1D_0227</name>
</gene>
<dbReference type="RefSeq" id="WP_058257216.1">
    <property type="nucleotide sequence ID" value="NZ_LN879430.1"/>
</dbReference>